<reference evidence="2" key="1">
    <citation type="journal article" date="2024" name="Front. Bioeng. Biotechnol.">
        <title>Genome-scale model development and genomic sequencing of the oleaginous clade Lipomyces.</title>
        <authorList>
            <person name="Czajka J.J."/>
            <person name="Han Y."/>
            <person name="Kim J."/>
            <person name="Mondo S.J."/>
            <person name="Hofstad B.A."/>
            <person name="Robles A."/>
            <person name="Haridas S."/>
            <person name="Riley R."/>
            <person name="LaButti K."/>
            <person name="Pangilinan J."/>
            <person name="Andreopoulos W."/>
            <person name="Lipzen A."/>
            <person name="Yan J."/>
            <person name="Wang M."/>
            <person name="Ng V."/>
            <person name="Grigoriev I.V."/>
            <person name="Spatafora J.W."/>
            <person name="Magnuson J.K."/>
            <person name="Baker S.E."/>
            <person name="Pomraning K.R."/>
        </authorList>
    </citation>
    <scope>NUCLEOTIDE SEQUENCE [LARGE SCALE GENOMIC DNA]</scope>
    <source>
        <strain evidence="2">CBS 10300</strain>
    </source>
</reference>
<gene>
    <name evidence="1" type="ORF">V1517DRAFT_253104</name>
</gene>
<protein>
    <submittedName>
        <fullName evidence="1">Armadillo-type protein</fullName>
    </submittedName>
</protein>
<proteinExistence type="predicted"/>
<evidence type="ECO:0000313" key="2">
    <source>
        <dbReference type="Proteomes" id="UP001489719"/>
    </source>
</evidence>
<keyword evidence="2" id="KW-1185">Reference proteome</keyword>
<comment type="caution">
    <text evidence="1">The sequence shown here is derived from an EMBL/GenBank/DDBJ whole genome shotgun (WGS) entry which is preliminary data.</text>
</comment>
<evidence type="ECO:0000313" key="1">
    <source>
        <dbReference type="EMBL" id="KAK9325759.1"/>
    </source>
</evidence>
<sequence>MSPQPALTSSPAPTLQKPVSHAIKIINPATNAEVKIEKEVSTPVLAHATPSPTPERISTPVTSASPVPSLEHKEERLQKDEEERVQKEEEERLKKEEEERLKKEEERLKKEEEERLKKEEEERLKVEEELRKKEEEERLKREEEERLEREEEERLKREEEERLLQKEKAEQEKLAAEAEAEAQKQKLLESELKAKESDDETPISTGTPATPESVGSPTLPSAVPKAADKTVKTPITETVEVNDISVAVAIKRAKFIDDVNAITYPSGINPPVAALNAKAAPGKFKYDAAFLLQFQNVVTARPTDDWEQRTKSLQDSEDGKRPSASRSASGTGRQGSRTPSMPSNPFAAMGQLGSMGHNSRQGVDMSNPMGLNRTPSFGKMGNSTAQLSNMISSMSGMRNNRQGSVRGKRPGADRTSGSRGDATPTNADGFASGTSTPIEEKVEQLQMSANRWKPRRKNEPEEEKAPDGSIIYPPDVVQRKVNSLLNKMTLEKFDKISDQILEIVSQAKWESNGRTLRQVITLTFEKATDEAHWSNMYARFCKKVQESLGDEIVEEGVLDKNGELARGGALFRKYLLSKCQEQFEKGWKVNDETAESNTEVLTEEYYKVAAIKRKGLGLVRFVGELYILDMLSEKIMHRCIQNLLVAHPSEEEVESLCGLLRTIGAKLDNDRFHREHVDIYFSRMKDILEKEKLASRIKFMIMDIFDLRKAQWKAKNADKGPKTIQEIHEEALKEQAIKELAKSRASNMRFR</sequence>
<name>A0ACC3TXN0_9ASCO</name>
<dbReference type="EMBL" id="MU970038">
    <property type="protein sequence ID" value="KAK9325759.1"/>
    <property type="molecule type" value="Genomic_DNA"/>
</dbReference>
<organism evidence="1 2">
    <name type="scientific">Lipomyces orientalis</name>
    <dbReference type="NCBI Taxonomy" id="1233043"/>
    <lineage>
        <taxon>Eukaryota</taxon>
        <taxon>Fungi</taxon>
        <taxon>Dikarya</taxon>
        <taxon>Ascomycota</taxon>
        <taxon>Saccharomycotina</taxon>
        <taxon>Lipomycetes</taxon>
        <taxon>Lipomycetales</taxon>
        <taxon>Lipomycetaceae</taxon>
        <taxon>Lipomyces</taxon>
    </lineage>
</organism>
<accession>A0ACC3TXN0</accession>
<dbReference type="Proteomes" id="UP001489719">
    <property type="component" value="Unassembled WGS sequence"/>
</dbReference>